<dbReference type="PROSITE" id="PS50181">
    <property type="entry name" value="FBOX"/>
    <property type="match status" value="1"/>
</dbReference>
<gene>
    <name evidence="2" type="ORF">BU23DRAFT_549956</name>
</gene>
<protein>
    <recommendedName>
        <fullName evidence="1">F-box domain-containing protein</fullName>
    </recommendedName>
</protein>
<evidence type="ECO:0000313" key="3">
    <source>
        <dbReference type="Proteomes" id="UP000800036"/>
    </source>
</evidence>
<keyword evidence="3" id="KW-1185">Reference proteome</keyword>
<dbReference type="SUPFAM" id="SSF81383">
    <property type="entry name" value="F-box domain"/>
    <property type="match status" value="1"/>
</dbReference>
<organism evidence="2 3">
    <name type="scientific">Bimuria novae-zelandiae CBS 107.79</name>
    <dbReference type="NCBI Taxonomy" id="1447943"/>
    <lineage>
        <taxon>Eukaryota</taxon>
        <taxon>Fungi</taxon>
        <taxon>Dikarya</taxon>
        <taxon>Ascomycota</taxon>
        <taxon>Pezizomycotina</taxon>
        <taxon>Dothideomycetes</taxon>
        <taxon>Pleosporomycetidae</taxon>
        <taxon>Pleosporales</taxon>
        <taxon>Massarineae</taxon>
        <taxon>Didymosphaeriaceae</taxon>
        <taxon>Bimuria</taxon>
    </lineage>
</organism>
<dbReference type="InterPro" id="IPR001810">
    <property type="entry name" value="F-box_dom"/>
</dbReference>
<dbReference type="Proteomes" id="UP000800036">
    <property type="component" value="Unassembled WGS sequence"/>
</dbReference>
<dbReference type="Gene3D" id="1.20.1280.50">
    <property type="match status" value="1"/>
</dbReference>
<feature type="domain" description="F-box" evidence="1">
    <location>
        <begin position="49"/>
        <end position="95"/>
    </location>
</feature>
<name>A0A6A5VPR0_9PLEO</name>
<dbReference type="SUPFAM" id="SSF69322">
    <property type="entry name" value="Tricorn protease domain 2"/>
    <property type="match status" value="1"/>
</dbReference>
<dbReference type="Pfam" id="PF12937">
    <property type="entry name" value="F-box-like"/>
    <property type="match status" value="1"/>
</dbReference>
<accession>A0A6A5VPR0</accession>
<dbReference type="AlphaFoldDB" id="A0A6A5VPR0"/>
<dbReference type="EMBL" id="ML976660">
    <property type="protein sequence ID" value="KAF1978529.1"/>
    <property type="molecule type" value="Genomic_DNA"/>
</dbReference>
<proteinExistence type="predicted"/>
<evidence type="ECO:0000313" key="2">
    <source>
        <dbReference type="EMBL" id="KAF1978529.1"/>
    </source>
</evidence>
<reference evidence="2" key="1">
    <citation type="journal article" date="2020" name="Stud. Mycol.">
        <title>101 Dothideomycetes genomes: a test case for predicting lifestyles and emergence of pathogens.</title>
        <authorList>
            <person name="Haridas S."/>
            <person name="Albert R."/>
            <person name="Binder M."/>
            <person name="Bloem J."/>
            <person name="Labutti K."/>
            <person name="Salamov A."/>
            <person name="Andreopoulos B."/>
            <person name="Baker S."/>
            <person name="Barry K."/>
            <person name="Bills G."/>
            <person name="Bluhm B."/>
            <person name="Cannon C."/>
            <person name="Castanera R."/>
            <person name="Culley D."/>
            <person name="Daum C."/>
            <person name="Ezra D."/>
            <person name="Gonzalez J."/>
            <person name="Henrissat B."/>
            <person name="Kuo A."/>
            <person name="Liang C."/>
            <person name="Lipzen A."/>
            <person name="Lutzoni F."/>
            <person name="Magnuson J."/>
            <person name="Mondo S."/>
            <person name="Nolan M."/>
            <person name="Ohm R."/>
            <person name="Pangilinan J."/>
            <person name="Park H.-J."/>
            <person name="Ramirez L."/>
            <person name="Alfaro M."/>
            <person name="Sun H."/>
            <person name="Tritt A."/>
            <person name="Yoshinaga Y."/>
            <person name="Zwiers L.-H."/>
            <person name="Turgeon B."/>
            <person name="Goodwin S."/>
            <person name="Spatafora J."/>
            <person name="Crous P."/>
            <person name="Grigoriev I."/>
        </authorList>
    </citation>
    <scope>NUCLEOTIDE SEQUENCE</scope>
    <source>
        <strain evidence="2">CBS 107.79</strain>
    </source>
</reference>
<dbReference type="InterPro" id="IPR036047">
    <property type="entry name" value="F-box-like_dom_sf"/>
</dbReference>
<sequence length="521" mass="59192">MSTLALLDAFRALPTNAARKEALSALADEFSPYEWRQMQALANARSFHFDIIGELPTELAFHVFSYLDIATPFRLQTVSRRWCNVLRSADLFKPRLRDWYDNTLDFEDASYEDCFDKAQAIYRVQTGKFLEVSATRLLHELYHSDSGVEGPNFERIRLVDDFLVDIPYPFRHLRVTNLRTGQYWIAHADGREVISSVAASSQLIAFWTQHRQTCYVFDFTGTRKAKFRLPPFMSGIATCGERTVICGGITNGNIELYLWDLDSSSGKTLRLDQSLFNYHALPDHCLAINLIPNPRSSTCTLFITRTCEARWCGHQNQDLSIHYYNIAFDGQILQNNSFMIPLPGPAILAGATITSIRPINRKGGFLVKVFCRYDHDGHIASFQFDADTQVCNIVEQLTRSSDHTKTACWEDSFYRAEEEILERNAARISLLHWNTGGSNISKDPLFVDEREDLALINSTHAGIVATQLLVNDRFVVMVAMEKTYVFSFAAEAKTTKADEFQVGEVQGERFVLRKVHPKAGS</sequence>
<dbReference type="SMART" id="SM00256">
    <property type="entry name" value="FBOX"/>
    <property type="match status" value="1"/>
</dbReference>
<dbReference type="OrthoDB" id="5295250at2759"/>
<evidence type="ECO:0000259" key="1">
    <source>
        <dbReference type="PROSITE" id="PS50181"/>
    </source>
</evidence>